<comment type="caution">
    <text evidence="2">The sequence shown here is derived from an EMBL/GenBank/DDBJ whole genome shotgun (WGS) entry which is preliminary data.</text>
</comment>
<evidence type="ECO:0000256" key="1">
    <source>
        <dbReference type="SAM" id="SignalP"/>
    </source>
</evidence>
<proteinExistence type="predicted"/>
<protein>
    <recommendedName>
        <fullName evidence="4">Secreted protein</fullName>
    </recommendedName>
</protein>
<feature type="chain" id="PRO_5042932240" description="Secreted protein" evidence="1">
    <location>
        <begin position="32"/>
        <end position="105"/>
    </location>
</feature>
<evidence type="ECO:0000313" key="2">
    <source>
        <dbReference type="EMBL" id="GJD14634.1"/>
    </source>
</evidence>
<sequence length="105" mass="11660">MKIRLPRVRPVLCCWFLPMGLTLFSVFSDVAAVSPFALPDVAGDVETTVAAPLRRRPKAFGTRVKVHREGAVEGKSVCAHKPYNLLHQLLATSGKTDVLHMFNFR</sequence>
<reference evidence="2" key="1">
    <citation type="submission" date="2021-08" db="EMBL/GenBank/DDBJ databases">
        <title>Draft genome sequence of the GABA producer Bifidobacterium adolescentis 4-2, isolated from healthy human feces.</title>
        <authorList>
            <person name="Altaib H."/>
            <person name="Niwa R."/>
            <person name="Abe M."/>
            <person name="Suzuki T."/>
        </authorList>
    </citation>
    <scope>NUCLEOTIDE SEQUENCE</scope>
    <source>
        <strain evidence="2">4-2</strain>
    </source>
</reference>
<accession>A0AAN4VQG3</accession>
<name>A0AAN4VQG3_BIFAD</name>
<dbReference type="Proteomes" id="UP000886943">
    <property type="component" value="Unassembled WGS sequence"/>
</dbReference>
<feature type="signal peptide" evidence="1">
    <location>
        <begin position="1"/>
        <end position="31"/>
    </location>
</feature>
<keyword evidence="1" id="KW-0732">Signal</keyword>
<organism evidence="2 3">
    <name type="scientific">Bifidobacterium adolescentis</name>
    <dbReference type="NCBI Taxonomy" id="1680"/>
    <lineage>
        <taxon>Bacteria</taxon>
        <taxon>Bacillati</taxon>
        <taxon>Actinomycetota</taxon>
        <taxon>Actinomycetes</taxon>
        <taxon>Bifidobacteriales</taxon>
        <taxon>Bifidobacteriaceae</taxon>
        <taxon>Bifidobacterium</taxon>
    </lineage>
</organism>
<evidence type="ECO:0008006" key="4">
    <source>
        <dbReference type="Google" id="ProtNLM"/>
    </source>
</evidence>
<dbReference type="AlphaFoldDB" id="A0AAN4VQG3"/>
<gene>
    <name evidence="2" type="ORF">BIFAD42_16180</name>
</gene>
<evidence type="ECO:0000313" key="3">
    <source>
        <dbReference type="Proteomes" id="UP000886943"/>
    </source>
</evidence>
<dbReference type="EMBL" id="BPPZ01000009">
    <property type="protein sequence ID" value="GJD14634.1"/>
    <property type="molecule type" value="Genomic_DNA"/>
</dbReference>